<evidence type="ECO:0000256" key="10">
    <source>
        <dbReference type="ARBA" id="ARBA00023180"/>
    </source>
</evidence>
<dbReference type="InterPro" id="IPR019594">
    <property type="entry name" value="Glu/Gly-bd"/>
</dbReference>
<keyword evidence="5 13" id="KW-0812">Transmembrane</keyword>
<dbReference type="GO" id="GO:1904315">
    <property type="term" value="F:transmitter-gated monoatomic ion channel activity involved in regulation of postsynaptic membrane potential"/>
    <property type="evidence" value="ECO:0000318"/>
    <property type="project" value="GO_Central"/>
</dbReference>
<comment type="similarity">
    <text evidence="2">Belongs to the glutamate-gated ion channel (TC 1.A.10.1) family.</text>
</comment>
<evidence type="ECO:0000256" key="3">
    <source>
        <dbReference type="ARBA" id="ARBA00022448"/>
    </source>
</evidence>
<accession>A0A139WFL5</accession>
<keyword evidence="7" id="KW-0406">Ion transport</keyword>
<dbReference type="GO" id="GO:0008066">
    <property type="term" value="F:glutamate receptor activity"/>
    <property type="evidence" value="ECO:0000318"/>
    <property type="project" value="GO_Central"/>
</dbReference>
<feature type="transmembrane region" description="Helical" evidence="13">
    <location>
        <begin position="199"/>
        <end position="219"/>
    </location>
</feature>
<keyword evidence="3" id="KW-0813">Transport</keyword>
<feature type="transmembrane region" description="Helical" evidence="13">
    <location>
        <begin position="446"/>
        <end position="474"/>
    </location>
</feature>
<dbReference type="SUPFAM" id="SSF53850">
    <property type="entry name" value="Periplasmic binding protein-like II"/>
    <property type="match status" value="1"/>
</dbReference>
<name>A0A139WFL5_TRICA</name>
<feature type="transmembrane region" description="Helical" evidence="13">
    <location>
        <begin position="323"/>
        <end position="347"/>
    </location>
</feature>
<evidence type="ECO:0000256" key="6">
    <source>
        <dbReference type="ARBA" id="ARBA00022989"/>
    </source>
</evidence>
<keyword evidence="8 13" id="KW-0472">Membrane</keyword>
<protein>
    <recommendedName>
        <fullName evidence="18">Ionotropic glutamate receptor C-terminal domain-containing protein</fullName>
    </recommendedName>
</protein>
<dbReference type="PANTHER" id="PTHR42643:SF30">
    <property type="entry name" value="IONOTROPIC RECEPTOR 40A-RELATED"/>
    <property type="match status" value="1"/>
</dbReference>
<keyword evidence="10" id="KW-0325">Glycoprotein</keyword>
<gene>
    <name evidence="16" type="primary">AUGUSTUS-3.0.2_33589</name>
    <name evidence="16" type="ORF">TcasGA2_TC033589</name>
</gene>
<dbReference type="Gene3D" id="3.40.190.10">
    <property type="entry name" value="Periplasmic binding protein-like II"/>
    <property type="match status" value="1"/>
</dbReference>
<feature type="transmembrane region" description="Helical" evidence="13">
    <location>
        <begin position="925"/>
        <end position="944"/>
    </location>
</feature>
<dbReference type="Gene3D" id="1.10.287.70">
    <property type="match status" value="1"/>
</dbReference>
<dbReference type="STRING" id="7070.A0A139WFL5"/>
<evidence type="ECO:0008006" key="18">
    <source>
        <dbReference type="Google" id="ProtNLM"/>
    </source>
</evidence>
<dbReference type="InterPro" id="IPR013604">
    <property type="entry name" value="7TM_chemorcpt"/>
</dbReference>
<reference evidence="16 17" key="1">
    <citation type="journal article" date="2008" name="Nature">
        <title>The genome of the model beetle and pest Tribolium castaneum.</title>
        <authorList>
            <consortium name="Tribolium Genome Sequencing Consortium"/>
            <person name="Richards S."/>
            <person name="Gibbs R.A."/>
            <person name="Weinstock G.M."/>
            <person name="Brown S.J."/>
            <person name="Denell R."/>
            <person name="Beeman R.W."/>
            <person name="Gibbs R."/>
            <person name="Beeman R.W."/>
            <person name="Brown S.J."/>
            <person name="Bucher G."/>
            <person name="Friedrich M."/>
            <person name="Grimmelikhuijzen C.J."/>
            <person name="Klingler M."/>
            <person name="Lorenzen M."/>
            <person name="Richards S."/>
            <person name="Roth S."/>
            <person name="Schroder R."/>
            <person name="Tautz D."/>
            <person name="Zdobnov E.M."/>
            <person name="Muzny D."/>
            <person name="Gibbs R.A."/>
            <person name="Weinstock G.M."/>
            <person name="Attaway T."/>
            <person name="Bell S."/>
            <person name="Buhay C.J."/>
            <person name="Chandrabose M.N."/>
            <person name="Chavez D."/>
            <person name="Clerk-Blankenburg K.P."/>
            <person name="Cree A."/>
            <person name="Dao M."/>
            <person name="Davis C."/>
            <person name="Chacko J."/>
            <person name="Dinh H."/>
            <person name="Dugan-Rocha S."/>
            <person name="Fowler G."/>
            <person name="Garner T.T."/>
            <person name="Garnes J."/>
            <person name="Gnirke A."/>
            <person name="Hawes A."/>
            <person name="Hernandez J."/>
            <person name="Hines S."/>
            <person name="Holder M."/>
            <person name="Hume J."/>
            <person name="Jhangiani S.N."/>
            <person name="Joshi V."/>
            <person name="Khan Z.M."/>
            <person name="Jackson L."/>
            <person name="Kovar C."/>
            <person name="Kowis A."/>
            <person name="Lee S."/>
            <person name="Lewis L.R."/>
            <person name="Margolis J."/>
            <person name="Morgan M."/>
            <person name="Nazareth L.V."/>
            <person name="Nguyen N."/>
            <person name="Okwuonu G."/>
            <person name="Parker D."/>
            <person name="Richards S."/>
            <person name="Ruiz S.J."/>
            <person name="Santibanez J."/>
            <person name="Savard J."/>
            <person name="Scherer S.E."/>
            <person name="Schneider B."/>
            <person name="Sodergren E."/>
            <person name="Tautz D."/>
            <person name="Vattahil S."/>
            <person name="Villasana D."/>
            <person name="White C.S."/>
            <person name="Wright R."/>
            <person name="Park Y."/>
            <person name="Beeman R.W."/>
            <person name="Lord J."/>
            <person name="Oppert B."/>
            <person name="Lorenzen M."/>
            <person name="Brown S."/>
            <person name="Wang L."/>
            <person name="Savard J."/>
            <person name="Tautz D."/>
            <person name="Richards S."/>
            <person name="Weinstock G."/>
            <person name="Gibbs R.A."/>
            <person name="Liu Y."/>
            <person name="Worley K."/>
            <person name="Weinstock G."/>
            <person name="Elsik C.G."/>
            <person name="Reese J.T."/>
            <person name="Elhaik E."/>
            <person name="Landan G."/>
            <person name="Graur D."/>
            <person name="Arensburger P."/>
            <person name="Atkinson P."/>
            <person name="Beeman R.W."/>
            <person name="Beidler J."/>
            <person name="Brown S.J."/>
            <person name="Demuth J.P."/>
            <person name="Drury D.W."/>
            <person name="Du Y.Z."/>
            <person name="Fujiwara H."/>
            <person name="Lorenzen M."/>
            <person name="Maselli V."/>
            <person name="Osanai M."/>
            <person name="Park Y."/>
            <person name="Robertson H.M."/>
            <person name="Tu Z."/>
            <person name="Wang J.J."/>
            <person name="Wang S."/>
            <person name="Richards S."/>
            <person name="Song H."/>
            <person name="Zhang L."/>
            <person name="Sodergren E."/>
            <person name="Werner D."/>
            <person name="Stanke M."/>
            <person name="Morgenstern B."/>
            <person name="Solovyev V."/>
            <person name="Kosarev P."/>
            <person name="Brown G."/>
            <person name="Chen H.C."/>
            <person name="Ermolaeva O."/>
            <person name="Hlavina W."/>
            <person name="Kapustin Y."/>
            <person name="Kiryutin B."/>
            <person name="Kitts P."/>
            <person name="Maglott D."/>
            <person name="Pruitt K."/>
            <person name="Sapojnikov V."/>
            <person name="Souvorov A."/>
            <person name="Mackey A.J."/>
            <person name="Waterhouse R.M."/>
            <person name="Wyder S."/>
            <person name="Zdobnov E.M."/>
            <person name="Zdobnov E.M."/>
            <person name="Wyder S."/>
            <person name="Kriventseva E.V."/>
            <person name="Kadowaki T."/>
            <person name="Bork P."/>
            <person name="Aranda M."/>
            <person name="Bao R."/>
            <person name="Beermann A."/>
            <person name="Berns N."/>
            <person name="Bolognesi R."/>
            <person name="Bonneton F."/>
            <person name="Bopp D."/>
            <person name="Brown S.J."/>
            <person name="Bucher G."/>
            <person name="Butts T."/>
            <person name="Chaumot A."/>
            <person name="Denell R.E."/>
            <person name="Ferrier D.E."/>
            <person name="Friedrich M."/>
            <person name="Gordon C.M."/>
            <person name="Jindra M."/>
            <person name="Klingler M."/>
            <person name="Lan Q."/>
            <person name="Lattorff H.M."/>
            <person name="Laudet V."/>
            <person name="von Levetsow C."/>
            <person name="Liu Z."/>
            <person name="Lutz R."/>
            <person name="Lynch J.A."/>
            <person name="da Fonseca R.N."/>
            <person name="Posnien N."/>
            <person name="Reuter R."/>
            <person name="Roth S."/>
            <person name="Savard J."/>
            <person name="Schinko J.B."/>
            <person name="Schmitt C."/>
            <person name="Schoppmeier M."/>
            <person name="Schroder R."/>
            <person name="Shippy T.D."/>
            <person name="Simonnet F."/>
            <person name="Marques-Souza H."/>
            <person name="Tautz D."/>
            <person name="Tomoyasu Y."/>
            <person name="Trauner J."/>
            <person name="Van der Zee M."/>
            <person name="Vervoort M."/>
            <person name="Wittkopp N."/>
            <person name="Wimmer E.A."/>
            <person name="Yang X."/>
            <person name="Jones A.K."/>
            <person name="Sattelle D.B."/>
            <person name="Ebert P.R."/>
            <person name="Nelson D."/>
            <person name="Scott J.G."/>
            <person name="Beeman R.W."/>
            <person name="Muthukrishnan S."/>
            <person name="Kramer K.J."/>
            <person name="Arakane Y."/>
            <person name="Beeman R.W."/>
            <person name="Zhu Q."/>
            <person name="Hogenkamp D."/>
            <person name="Dixit R."/>
            <person name="Oppert B."/>
            <person name="Jiang H."/>
            <person name="Zou Z."/>
            <person name="Marshall J."/>
            <person name="Elpidina E."/>
            <person name="Vinokurov K."/>
            <person name="Oppert C."/>
            <person name="Zou Z."/>
            <person name="Evans J."/>
            <person name="Lu Z."/>
            <person name="Zhao P."/>
            <person name="Sumathipala N."/>
            <person name="Altincicek B."/>
            <person name="Vilcinskas A."/>
            <person name="Williams M."/>
            <person name="Hultmark D."/>
            <person name="Hetru C."/>
            <person name="Jiang H."/>
            <person name="Grimmelikhuijzen C.J."/>
            <person name="Hauser F."/>
            <person name="Cazzamali G."/>
            <person name="Williamson M."/>
            <person name="Park Y."/>
            <person name="Li B."/>
            <person name="Tanaka Y."/>
            <person name="Predel R."/>
            <person name="Neupert S."/>
            <person name="Schachtner J."/>
            <person name="Verleyen P."/>
            <person name="Raible F."/>
            <person name="Bork P."/>
            <person name="Friedrich M."/>
            <person name="Walden K.K."/>
            <person name="Robertson H.M."/>
            <person name="Angeli S."/>
            <person name="Foret S."/>
            <person name="Bucher G."/>
            <person name="Schuetz S."/>
            <person name="Maleszka R."/>
            <person name="Wimmer E.A."/>
            <person name="Beeman R.W."/>
            <person name="Lorenzen M."/>
            <person name="Tomoyasu Y."/>
            <person name="Miller S.C."/>
            <person name="Grossmann D."/>
            <person name="Bucher G."/>
        </authorList>
    </citation>
    <scope>NUCLEOTIDE SEQUENCE [LARGE SCALE GENOMIC DNA]</scope>
    <source>
        <strain evidence="16 17">Georgia GA2</strain>
    </source>
</reference>
<evidence type="ECO:0000313" key="16">
    <source>
        <dbReference type="EMBL" id="KYB26635.1"/>
    </source>
</evidence>
<evidence type="ECO:0000256" key="8">
    <source>
        <dbReference type="ARBA" id="ARBA00023136"/>
    </source>
</evidence>
<keyword evidence="4" id="KW-1003">Cell membrane</keyword>
<feature type="transmembrane region" description="Helical" evidence="13">
    <location>
        <begin position="1146"/>
        <end position="1167"/>
    </location>
</feature>
<evidence type="ECO:0000256" key="7">
    <source>
        <dbReference type="ARBA" id="ARBA00023065"/>
    </source>
</evidence>
<keyword evidence="17" id="KW-1185">Reference proteome</keyword>
<dbReference type="Proteomes" id="UP000007266">
    <property type="component" value="Linkage group 7"/>
</dbReference>
<dbReference type="GO" id="GO:0098839">
    <property type="term" value="C:postsynaptic density membrane"/>
    <property type="evidence" value="ECO:0000318"/>
    <property type="project" value="GO_Central"/>
</dbReference>
<dbReference type="Pfam" id="PF08395">
    <property type="entry name" value="7tm_7"/>
    <property type="match status" value="2"/>
</dbReference>
<dbReference type="InParanoid" id="A0A139WFL5"/>
<keyword evidence="6 13" id="KW-1133">Transmembrane helix</keyword>
<evidence type="ECO:0000313" key="17">
    <source>
        <dbReference type="Proteomes" id="UP000007266"/>
    </source>
</evidence>
<evidence type="ECO:0000259" key="15">
    <source>
        <dbReference type="Pfam" id="PF10613"/>
    </source>
</evidence>
<feature type="transmembrane region" description="Helical" evidence="13">
    <location>
        <begin position="239"/>
        <end position="263"/>
    </location>
</feature>
<evidence type="ECO:0000259" key="14">
    <source>
        <dbReference type="Pfam" id="PF00060"/>
    </source>
</evidence>
<keyword evidence="11" id="KW-1071">Ligand-gated ion channel</keyword>
<dbReference type="PANTHER" id="PTHR42643">
    <property type="entry name" value="IONOTROPIC RECEPTOR 20A-RELATED"/>
    <property type="match status" value="1"/>
</dbReference>
<dbReference type="EMBL" id="KQ971352">
    <property type="protein sequence ID" value="KYB26635.1"/>
    <property type="molecule type" value="Genomic_DNA"/>
</dbReference>
<dbReference type="GO" id="GO:0050909">
    <property type="term" value="P:sensory perception of taste"/>
    <property type="evidence" value="ECO:0007669"/>
    <property type="project" value="InterPro"/>
</dbReference>
<keyword evidence="9" id="KW-0675">Receptor</keyword>
<dbReference type="Pfam" id="PF10613">
    <property type="entry name" value="Lig_chan-Glu_bd"/>
    <property type="match status" value="1"/>
</dbReference>
<evidence type="ECO:0000256" key="1">
    <source>
        <dbReference type="ARBA" id="ARBA00004651"/>
    </source>
</evidence>
<dbReference type="FunFam" id="1.10.287.70:FF:000283">
    <property type="entry name" value="Ionotropic receptor 40a"/>
    <property type="match status" value="1"/>
</dbReference>
<evidence type="ECO:0000256" key="9">
    <source>
        <dbReference type="ARBA" id="ARBA00023170"/>
    </source>
</evidence>
<dbReference type="InterPro" id="IPR001320">
    <property type="entry name" value="Iontro_rcpt_C"/>
</dbReference>
<dbReference type="Pfam" id="PF00060">
    <property type="entry name" value="Lig_chan"/>
    <property type="match status" value="1"/>
</dbReference>
<feature type="transmembrane region" description="Helical" evidence="13">
    <location>
        <begin position="85"/>
        <end position="104"/>
    </location>
</feature>
<dbReference type="AlphaFoldDB" id="A0A139WFL5"/>
<dbReference type="GO" id="GO:0035249">
    <property type="term" value="P:synaptic transmission, glutamatergic"/>
    <property type="evidence" value="ECO:0000318"/>
    <property type="project" value="GO_Central"/>
</dbReference>
<feature type="domain" description="Ionotropic glutamate receptor C-terminal" evidence="14">
    <location>
        <begin position="859"/>
        <end position="1152"/>
    </location>
</feature>
<sequence>MSRFLCLPFYSYFFYLSYIYTTYSRKLSGIFKYIDQMAGYTGFLAMLTSMVMFYKRSNDLKTLLSNLESIQIYSIKPKERNSNHWVRSGLFALITGNVLFYPFLPSDVSYNLFSFVPLVVNALDHLFLNDILSDICDKFEQINQHFRRQIKSVDLFVIFPLTKAEKVRNLKEDEVTFSVQKIQELSHLHYKLANFTVKISGLFEITTITAMVMWFGYVIDTMYLFIHIRSRQEDTDTLVVIYTFNLFYLCFCFYWLLVMVAMFSRTQQSANKTATFVHEIWNKYALKNEVDKRVRHLQLVAIRLLNTKLQFTAKDFFNLDWTFCHMMIAALTTVVLSLGSFIVSVYLTTKIDNDGESISLASGWLDLYLGITIQTLGIISNCINAKQITIFFDKIQRIDKQFGLLGYSINYRRISIFVNLAILGVFGEFVLVFVPDYVFFVENEPILYLIFSYCPIVTTGIIKIQFATCAHLILQRVNHVKKILEKETQTVAFPKDNHFLALLDIVHGVHNELCNLCQVANSIYGFQNFLFVLSTFSIYGIEEMRRDHGGDLVSASFDIVAGFLFEEICICFDKNTNINFLQHLLVRFVSNNIAIKLFNITTVEVQDKYFAFLNYQVTNHLGANTIFFSSHKFYEHVLLEINERDFIRRNLIYIFNWGRRPFSRYFVRNIINVMKVFVITNPRNDTFRIFYNQAVPYKKHHLEMVNWWQHGVGLFNHPTLPAKYNNVFKDFKENVFKIPVIHKPPWHFVQYGNDSIKVTGGRDDRILSLLSKKLNFRYDYFDPPERIQGSSASENGTFKGVLGLIWKRQAEFFIGDVALSHERANYVEFSFITLADSGAFITHAPSKLNEALALLRPFQWQVWPAIGVTFVVVGPVLYAIIALPNAWRPRFRVRSHARLFFDCTWFTTTVLLKQTGKEPSSSHKARFFIIILSISSTYVINDMYSANLTSLLAKPGREKAINNLNQLEKAMATRGYDLYVERHSSSYSLFENGTGIYSRLWQMMNRRQTHFLLESVEEGVQLVRDSTNKAVIAGRETLFFDIQRFGASNFHLSEKLNTAYSAIALQLGCPYIEEINKILMAIFEAGIITKMTENEYEQLGKKKQTTSETEKELIPGVKKENRRVAKVSEDNEKLQPISIKMLQGTFYLLCIGNIFSGFILLAEILVYKHRKTYKHKKRRHRFVYLRKIRHSVASKFGAVVDAVRRVYRRAMHDAFVATLEYLE</sequence>
<dbReference type="InterPro" id="IPR052192">
    <property type="entry name" value="Insect_Ionotropic_Sensory_Rcpt"/>
</dbReference>
<feature type="domain" description="Ionotropic glutamate receptor L-glutamate and glycine-binding" evidence="15">
    <location>
        <begin position="737"/>
        <end position="831"/>
    </location>
</feature>
<proteinExistence type="inferred from homology"/>
<evidence type="ECO:0000256" key="12">
    <source>
        <dbReference type="ARBA" id="ARBA00023303"/>
    </source>
</evidence>
<feature type="transmembrane region" description="Helical" evidence="13">
    <location>
        <begin position="37"/>
        <end position="54"/>
    </location>
</feature>
<evidence type="ECO:0000256" key="4">
    <source>
        <dbReference type="ARBA" id="ARBA00022475"/>
    </source>
</evidence>
<comment type="subcellular location">
    <subcellularLocation>
        <location evidence="1">Cell membrane</location>
        <topology evidence="1">Multi-pass membrane protein</topology>
    </subcellularLocation>
</comment>
<feature type="transmembrane region" description="Helical" evidence="13">
    <location>
        <begin position="862"/>
        <end position="883"/>
    </location>
</feature>
<evidence type="ECO:0000256" key="11">
    <source>
        <dbReference type="ARBA" id="ARBA00023286"/>
    </source>
</evidence>
<feature type="transmembrane region" description="Helical" evidence="13">
    <location>
        <begin position="7"/>
        <end position="25"/>
    </location>
</feature>
<keyword evidence="12" id="KW-0407">Ion channel</keyword>
<reference evidence="16 17" key="2">
    <citation type="journal article" date="2010" name="Nucleic Acids Res.">
        <title>BeetleBase in 2010: revisions to provide comprehensive genomic information for Tribolium castaneum.</title>
        <authorList>
            <person name="Kim H.S."/>
            <person name="Murphy T."/>
            <person name="Xia J."/>
            <person name="Caragea D."/>
            <person name="Park Y."/>
            <person name="Beeman R.W."/>
            <person name="Lorenzen M.D."/>
            <person name="Butcher S."/>
            <person name="Manak J.R."/>
            <person name="Brown S.J."/>
        </authorList>
    </citation>
    <scope>GENOME REANNOTATION</scope>
    <source>
        <strain evidence="16 17">Georgia GA2</strain>
    </source>
</reference>
<evidence type="ECO:0000256" key="5">
    <source>
        <dbReference type="ARBA" id="ARBA00022692"/>
    </source>
</evidence>
<feature type="transmembrane region" description="Helical" evidence="13">
    <location>
        <begin position="414"/>
        <end position="434"/>
    </location>
</feature>
<dbReference type="GO" id="GO:0050906">
    <property type="term" value="P:detection of stimulus involved in sensory perception"/>
    <property type="evidence" value="ECO:0007669"/>
    <property type="project" value="UniProtKB-ARBA"/>
</dbReference>
<evidence type="ECO:0000256" key="2">
    <source>
        <dbReference type="ARBA" id="ARBA00008685"/>
    </source>
</evidence>
<organism evidence="16 17">
    <name type="scientific">Tribolium castaneum</name>
    <name type="common">Red flour beetle</name>
    <dbReference type="NCBI Taxonomy" id="7070"/>
    <lineage>
        <taxon>Eukaryota</taxon>
        <taxon>Metazoa</taxon>
        <taxon>Ecdysozoa</taxon>
        <taxon>Arthropoda</taxon>
        <taxon>Hexapoda</taxon>
        <taxon>Insecta</taxon>
        <taxon>Pterygota</taxon>
        <taxon>Neoptera</taxon>
        <taxon>Endopterygota</taxon>
        <taxon>Coleoptera</taxon>
        <taxon>Polyphaga</taxon>
        <taxon>Cucujiformia</taxon>
        <taxon>Tenebrionidae</taxon>
        <taxon>Tenebrionidae incertae sedis</taxon>
        <taxon>Tribolium</taxon>
    </lineage>
</organism>
<dbReference type="GO" id="GO:0050804">
    <property type="term" value="P:modulation of chemical synaptic transmission"/>
    <property type="evidence" value="ECO:0000318"/>
    <property type="project" value="GO_Central"/>
</dbReference>
<dbReference type="GO" id="GO:0005886">
    <property type="term" value="C:plasma membrane"/>
    <property type="evidence" value="ECO:0000318"/>
    <property type="project" value="GO_Central"/>
</dbReference>
<evidence type="ECO:0000256" key="13">
    <source>
        <dbReference type="SAM" id="Phobius"/>
    </source>
</evidence>